<gene>
    <name evidence="1" type="ORF">Rhow_005263</name>
</gene>
<keyword evidence="2" id="KW-1185">Reference proteome</keyword>
<evidence type="ECO:0000313" key="2">
    <source>
        <dbReference type="Proteomes" id="UP000287519"/>
    </source>
</evidence>
<dbReference type="EMBL" id="BHYM01000045">
    <property type="protein sequence ID" value="GCE41604.1"/>
    <property type="molecule type" value="Genomic_DNA"/>
</dbReference>
<evidence type="ECO:0000313" key="1">
    <source>
        <dbReference type="EMBL" id="GCE41604.1"/>
    </source>
</evidence>
<accession>A0A402CDC8</accession>
<reference evidence="1 2" key="1">
    <citation type="submission" date="2018-11" db="EMBL/GenBank/DDBJ databases">
        <title>Microbial catabolism of amino acid.</title>
        <authorList>
            <person name="Hibi M."/>
            <person name="Ogawa J."/>
        </authorList>
    </citation>
    <scope>NUCLEOTIDE SEQUENCE [LARGE SCALE GENOMIC DNA]</scope>
    <source>
        <strain evidence="1 2">C31-06</strain>
    </source>
</reference>
<proteinExistence type="predicted"/>
<dbReference type="AlphaFoldDB" id="A0A402CDC8"/>
<comment type="caution">
    <text evidence="1">The sequence shown here is derived from an EMBL/GenBank/DDBJ whole genome shotgun (WGS) entry which is preliminary data.</text>
</comment>
<dbReference type="Proteomes" id="UP000287519">
    <property type="component" value="Unassembled WGS sequence"/>
</dbReference>
<organism evidence="1 2">
    <name type="scientific">Rhodococcus wratislaviensis</name>
    <name type="common">Tsukamurella wratislaviensis</name>
    <dbReference type="NCBI Taxonomy" id="44752"/>
    <lineage>
        <taxon>Bacteria</taxon>
        <taxon>Bacillati</taxon>
        <taxon>Actinomycetota</taxon>
        <taxon>Actinomycetes</taxon>
        <taxon>Mycobacteriales</taxon>
        <taxon>Nocardiaceae</taxon>
        <taxon>Rhodococcus</taxon>
    </lineage>
</organism>
<protein>
    <submittedName>
        <fullName evidence="1">Uncharacterized protein</fullName>
    </submittedName>
</protein>
<sequence>MPVPDGVGVRHGCARDGGSWYTVSAIVSLIAVASVSEKQLAS</sequence>
<name>A0A402CDC8_RHOWR</name>